<name>A0A3B0TRH5_9ZZZZ</name>
<dbReference type="AlphaFoldDB" id="A0A3B0TRH5"/>
<sequence length="191" mass="21017">MARTIDTACQQTARLAFLRWQTRVRQIAMRDRSGQPDEAAMPSLTLFGQNKPMGHIVTVLSKLPQHSITPEMQHIYRSTADPAQRRQKAIKFFSATHYQKAATFCDTLTATFPPGSPGARAICAAGACALVFEAYGQRFDLPCQVSVVEAGQALFQATWWHNALFNPNLASDTVILGFTPDWPHASADPAI</sequence>
<reference evidence="1" key="1">
    <citation type="submission" date="2018-06" db="EMBL/GenBank/DDBJ databases">
        <authorList>
            <person name="Zhirakovskaya E."/>
        </authorList>
    </citation>
    <scope>NUCLEOTIDE SEQUENCE</scope>
</reference>
<organism evidence="1">
    <name type="scientific">hydrothermal vent metagenome</name>
    <dbReference type="NCBI Taxonomy" id="652676"/>
    <lineage>
        <taxon>unclassified sequences</taxon>
        <taxon>metagenomes</taxon>
        <taxon>ecological metagenomes</taxon>
    </lineage>
</organism>
<proteinExistence type="predicted"/>
<gene>
    <name evidence="1" type="ORF">MNBD_ALPHA09-2001</name>
</gene>
<dbReference type="EMBL" id="UOEM01000092">
    <property type="protein sequence ID" value="VAW16017.1"/>
    <property type="molecule type" value="Genomic_DNA"/>
</dbReference>
<accession>A0A3B0TRH5</accession>
<evidence type="ECO:0000313" key="1">
    <source>
        <dbReference type="EMBL" id="VAW16017.1"/>
    </source>
</evidence>
<protein>
    <submittedName>
        <fullName evidence="1">Uncharacterized protein</fullName>
    </submittedName>
</protein>